<keyword evidence="2 6" id="KW-0862">Zinc</keyword>
<dbReference type="NCBIfam" id="TIGR00167">
    <property type="entry name" value="cbbA"/>
    <property type="match status" value="1"/>
</dbReference>
<feature type="binding site" evidence="6">
    <location>
        <position position="178"/>
    </location>
    <ligand>
        <name>Zn(2+)</name>
        <dbReference type="ChEBI" id="CHEBI:29105"/>
        <label>1</label>
        <note>catalytic</note>
    </ligand>
</feature>
<dbReference type="CDD" id="cd00947">
    <property type="entry name" value="TBP_aldolase_IIB"/>
    <property type="match status" value="1"/>
</dbReference>
<dbReference type="Gene3D" id="3.20.20.70">
    <property type="entry name" value="Aldolase class I"/>
    <property type="match status" value="1"/>
</dbReference>
<dbReference type="PANTHER" id="PTHR30304:SF0">
    <property type="entry name" value="D-TAGATOSE-1,6-BISPHOSPHATE ALDOLASE SUBUNIT GATY-RELATED"/>
    <property type="match status" value="1"/>
</dbReference>
<dbReference type="SUPFAM" id="SSF51569">
    <property type="entry name" value="Aldolase"/>
    <property type="match status" value="1"/>
</dbReference>
<sequence>MLVNLNKVLIPARKNGYALPAFNFNNLEFLQALTEAAGETKSPIILQTSEGAIDYMGLEYIEAMVDAAAKKTKIPLVLHLDHGKDLKLIKKIITSGFYTSVMFDGSALSYEENIAQTKQVVKWAHAKKMSVEAELGILKGIEDKVSAAANIFTNPLQAADFVKKTGCDALAVAIGTSHGAYKFSGTGKLDLARLKEIAKLVKIPLVLHGASGVPQKLLNLIKFKCDKIGDCERLGGAKGVPDAEILGAIKLGVAKINIDTDLRVAFTAGVRNTLLQDLKVFDPRKYLGAGKEKVKKTALDKIKLFKS</sequence>
<dbReference type="AlphaFoldDB" id="A0A0G1A8E6"/>
<dbReference type="GO" id="GO:0008270">
    <property type="term" value="F:zinc ion binding"/>
    <property type="evidence" value="ECO:0007669"/>
    <property type="project" value="InterPro"/>
</dbReference>
<name>A0A0G1A8E6_9BACT</name>
<evidence type="ECO:0000256" key="6">
    <source>
        <dbReference type="PIRSR" id="PIRSR001359-3"/>
    </source>
</evidence>
<organism evidence="7 8">
    <name type="scientific">Candidatus Magasanikbacteria bacterium GW2011_GWA2_42_32</name>
    <dbReference type="NCBI Taxonomy" id="1619039"/>
    <lineage>
        <taxon>Bacteria</taxon>
        <taxon>Candidatus Magasanikiibacteriota</taxon>
    </lineage>
</organism>
<evidence type="ECO:0000313" key="8">
    <source>
        <dbReference type="Proteomes" id="UP000034837"/>
    </source>
</evidence>
<dbReference type="GO" id="GO:0004332">
    <property type="term" value="F:fructose-bisphosphate aldolase activity"/>
    <property type="evidence" value="ECO:0007669"/>
    <property type="project" value="InterPro"/>
</dbReference>
<dbReference type="NCBIfam" id="TIGR01859">
    <property type="entry name" value="fruc_bis_ald"/>
    <property type="match status" value="1"/>
</dbReference>
<dbReference type="InterPro" id="IPR013785">
    <property type="entry name" value="Aldolase_TIM"/>
</dbReference>
<feature type="binding site" evidence="5">
    <location>
        <begin position="257"/>
        <end position="260"/>
    </location>
    <ligand>
        <name>dihydroxyacetone phosphate</name>
        <dbReference type="ChEBI" id="CHEBI:57642"/>
    </ligand>
</feature>
<feature type="binding site" evidence="6">
    <location>
        <position position="104"/>
    </location>
    <ligand>
        <name>Zn(2+)</name>
        <dbReference type="ChEBI" id="CHEBI:29105"/>
        <label>2</label>
    </ligand>
</feature>
<dbReference type="InterPro" id="IPR050246">
    <property type="entry name" value="Class_II_FBP_aldolase"/>
</dbReference>
<keyword evidence="1 6" id="KW-0479">Metal-binding</keyword>
<dbReference type="Proteomes" id="UP000034837">
    <property type="component" value="Unassembled WGS sequence"/>
</dbReference>
<evidence type="ECO:0000256" key="2">
    <source>
        <dbReference type="ARBA" id="ARBA00022833"/>
    </source>
</evidence>
<dbReference type="InterPro" id="IPR011289">
    <property type="entry name" value="Fruc_bis_ald_class-2"/>
</dbReference>
<feature type="binding site" evidence="5">
    <location>
        <position position="179"/>
    </location>
    <ligand>
        <name>dihydroxyacetone phosphate</name>
        <dbReference type="ChEBI" id="CHEBI:57642"/>
    </ligand>
</feature>
<comment type="caution">
    <text evidence="7">The sequence shown here is derived from an EMBL/GenBank/DDBJ whole genome shotgun (WGS) entry which is preliminary data.</text>
</comment>
<keyword evidence="3" id="KW-0456">Lyase</keyword>
<feature type="binding site" evidence="6">
    <location>
        <position position="82"/>
    </location>
    <ligand>
        <name>Zn(2+)</name>
        <dbReference type="ChEBI" id="CHEBI:29105"/>
        <label>1</label>
        <note>catalytic</note>
    </ligand>
</feature>
<evidence type="ECO:0000256" key="5">
    <source>
        <dbReference type="PIRSR" id="PIRSR001359-2"/>
    </source>
</evidence>
<dbReference type="InterPro" id="IPR000771">
    <property type="entry name" value="FBA_II"/>
</dbReference>
<accession>A0A0G1A8E6</accession>
<feature type="binding site" evidence="6">
    <location>
        <position position="134"/>
    </location>
    <ligand>
        <name>Zn(2+)</name>
        <dbReference type="ChEBI" id="CHEBI:29105"/>
        <label>2</label>
    </ligand>
</feature>
<proteinExistence type="predicted"/>
<dbReference type="Pfam" id="PF01116">
    <property type="entry name" value="F_bP_aldolase"/>
    <property type="match status" value="1"/>
</dbReference>
<evidence type="ECO:0000256" key="3">
    <source>
        <dbReference type="ARBA" id="ARBA00023239"/>
    </source>
</evidence>
<evidence type="ECO:0000313" key="7">
    <source>
        <dbReference type="EMBL" id="KKS57305.1"/>
    </source>
</evidence>
<evidence type="ECO:0000256" key="4">
    <source>
        <dbReference type="PIRSR" id="PIRSR001359-1"/>
    </source>
</evidence>
<reference evidence="7 8" key="1">
    <citation type="journal article" date="2015" name="Nature">
        <title>rRNA introns, odd ribosomes, and small enigmatic genomes across a large radiation of phyla.</title>
        <authorList>
            <person name="Brown C.T."/>
            <person name="Hug L.A."/>
            <person name="Thomas B.C."/>
            <person name="Sharon I."/>
            <person name="Castelle C.J."/>
            <person name="Singh A."/>
            <person name="Wilkins M.J."/>
            <person name="Williams K.H."/>
            <person name="Banfield J.F."/>
        </authorList>
    </citation>
    <scope>NUCLEOTIDE SEQUENCE [LARGE SCALE GENOMIC DNA]</scope>
</reference>
<gene>
    <name evidence="7" type="ORF">UV20_C0002G0094</name>
</gene>
<protein>
    <submittedName>
        <fullName evidence="7">Fructose-1,6-bisphosphate aldolase, class II</fullName>
    </submittedName>
</protein>
<dbReference type="PIRSF" id="PIRSF001359">
    <property type="entry name" value="F_bP_aldolase_II"/>
    <property type="match status" value="1"/>
</dbReference>
<dbReference type="PROSITE" id="PS00602">
    <property type="entry name" value="ALDOLASE_CLASS_II_1"/>
    <property type="match status" value="1"/>
</dbReference>
<feature type="binding site" evidence="6">
    <location>
        <position position="208"/>
    </location>
    <ligand>
        <name>Zn(2+)</name>
        <dbReference type="ChEBI" id="CHEBI:29105"/>
        <label>1</label>
        <note>catalytic</note>
    </ligand>
</feature>
<comment type="cofactor">
    <cofactor evidence="6">
        <name>Zn(2+)</name>
        <dbReference type="ChEBI" id="CHEBI:29105"/>
    </cofactor>
    <text evidence="6">Binds 2 Zn(2+) ions per subunit. One is catalytic and the other provides a structural contribution.</text>
</comment>
<dbReference type="EMBL" id="LCDO01000002">
    <property type="protein sequence ID" value="KKS57305.1"/>
    <property type="molecule type" value="Genomic_DNA"/>
</dbReference>
<dbReference type="PANTHER" id="PTHR30304">
    <property type="entry name" value="D-TAGATOSE-1,6-BISPHOSPHATE ALDOLASE"/>
    <property type="match status" value="1"/>
</dbReference>
<dbReference type="PATRIC" id="fig|1619039.3.peg.386"/>
<evidence type="ECO:0000256" key="1">
    <source>
        <dbReference type="ARBA" id="ARBA00022723"/>
    </source>
</evidence>
<dbReference type="GO" id="GO:0030388">
    <property type="term" value="P:fructose 1,6-bisphosphate metabolic process"/>
    <property type="evidence" value="ECO:0007669"/>
    <property type="project" value="InterPro"/>
</dbReference>
<feature type="active site" description="Proton donor" evidence="4">
    <location>
        <position position="81"/>
    </location>
</feature>
<feature type="binding site" evidence="5">
    <location>
        <begin position="209"/>
        <end position="211"/>
    </location>
    <ligand>
        <name>dihydroxyacetone phosphate</name>
        <dbReference type="ChEBI" id="CHEBI:57642"/>
    </ligand>
</feature>
<dbReference type="GO" id="GO:0006096">
    <property type="term" value="P:glycolytic process"/>
    <property type="evidence" value="ECO:0007669"/>
    <property type="project" value="InterPro"/>
</dbReference>